<sequence>MMILGMGLSGLKGGGHLDWKFINLSLIFKFILWPLLMFGLIIGSLYPSLSKSRVLYSSDHICISANGREYGDSRGFAQDETGKSFHRRLY</sequence>
<dbReference type="RefSeq" id="WP_135676527.1">
    <property type="nucleotide sequence ID" value="NZ_RQFP01000001.1"/>
</dbReference>
<keyword evidence="1" id="KW-1133">Transmembrane helix</keyword>
<proteinExistence type="predicted"/>
<evidence type="ECO:0000256" key="1">
    <source>
        <dbReference type="SAM" id="Phobius"/>
    </source>
</evidence>
<dbReference type="AlphaFoldDB" id="A0A5F1Z7E8"/>
<keyword evidence="1" id="KW-0812">Transmembrane</keyword>
<evidence type="ECO:0000313" key="3">
    <source>
        <dbReference type="Proteomes" id="UP000297891"/>
    </source>
</evidence>
<dbReference type="Proteomes" id="UP000297891">
    <property type="component" value="Unassembled WGS sequence"/>
</dbReference>
<evidence type="ECO:0000313" key="2">
    <source>
        <dbReference type="EMBL" id="TGK95321.1"/>
    </source>
</evidence>
<feature type="transmembrane region" description="Helical" evidence="1">
    <location>
        <begin position="21"/>
        <end position="46"/>
    </location>
</feature>
<keyword evidence="1" id="KW-0472">Membrane</keyword>
<organism evidence="2 3">
    <name type="scientific">Leptospira brenneri</name>
    <dbReference type="NCBI Taxonomy" id="2023182"/>
    <lineage>
        <taxon>Bacteria</taxon>
        <taxon>Pseudomonadati</taxon>
        <taxon>Spirochaetota</taxon>
        <taxon>Spirochaetia</taxon>
        <taxon>Leptospirales</taxon>
        <taxon>Leptospiraceae</taxon>
        <taxon>Leptospira</taxon>
    </lineage>
</organism>
<protein>
    <submittedName>
        <fullName evidence="2">Uncharacterized protein</fullName>
    </submittedName>
</protein>
<accession>A0A5F1Z7E8</accession>
<dbReference type="EMBL" id="RQFP01000001">
    <property type="protein sequence ID" value="TGK95321.1"/>
    <property type="molecule type" value="Genomic_DNA"/>
</dbReference>
<name>A0A5F1Z7E8_9LEPT</name>
<comment type="caution">
    <text evidence="2">The sequence shown here is derived from an EMBL/GenBank/DDBJ whole genome shotgun (WGS) entry which is preliminary data.</text>
</comment>
<gene>
    <name evidence="2" type="ORF">EHQ30_01390</name>
</gene>
<reference evidence="2" key="1">
    <citation type="journal article" date="2019" name="PLoS Negl. Trop. Dis.">
        <title>Revisiting the worldwide diversity of Leptospira species in the environment.</title>
        <authorList>
            <person name="Vincent A.T."/>
            <person name="Schiettekatte O."/>
            <person name="Bourhy P."/>
            <person name="Veyrier F.J."/>
            <person name="Picardeau M."/>
        </authorList>
    </citation>
    <scope>NUCLEOTIDE SEQUENCE [LARGE SCALE GENOMIC DNA]</scope>
    <source>
        <strain evidence="2">201800277</strain>
    </source>
</reference>
<keyword evidence="3" id="KW-1185">Reference proteome</keyword>